<proteinExistence type="inferred from homology"/>
<dbReference type="PANTHER" id="PTHR37419">
    <property type="entry name" value="SERINE/THREONINE-PROTEIN KINASE TOXIN HIPA"/>
    <property type="match status" value="1"/>
</dbReference>
<evidence type="ECO:0000256" key="3">
    <source>
        <dbReference type="ARBA" id="ARBA00022777"/>
    </source>
</evidence>
<dbReference type="Pfam" id="PF07804">
    <property type="entry name" value="HipA_C"/>
    <property type="match status" value="1"/>
</dbReference>
<dbReference type="PANTHER" id="PTHR37419:SF8">
    <property type="entry name" value="TOXIN YJJJ"/>
    <property type="match status" value="1"/>
</dbReference>
<name>A0ABT7C9S1_9MICO</name>
<sequence>MTSPLDVDVEVQLPDGRMVACGAIRQAVVPPRRSPVMTFQYADSYLAETLAYELSPDLPLDRSIHVPAIHLNTFHAFRDVQPDRWGQRLIESAERRDARAAGRAPRRLTDLDILLRIPDETRQGALRFLKEGEPAPPSADIAPVERLPWVAAVTGRIETDDALDEQALRLLPTGTGAGGARPKFTVRLPSGRLALAKLPSRSDRWDVARWEVATARAAVEAGIRVPEINYVPGHEGSDGITVIDRFDRGIDGRRIGYRSGAGLLELTDATDYSYADLASAALAVSTRQDELGAELFRRVAFTVLVNNVDDHARNHGFLRTESDWEISPAFDVNPHPAPLEATPIDRDDDPTNRDLRRLIADRDRYGVSLDLARESIALAIEAAASVPGNARELGATDRELDYFADIFDEVRFEDARALIGPPGAVDPRATGKSRARDALGRFTPSE</sequence>
<protein>
    <submittedName>
        <fullName evidence="6">Type II toxin-antitoxin system HipA family toxin</fullName>
    </submittedName>
</protein>
<feature type="region of interest" description="Disordered" evidence="4">
    <location>
        <begin position="418"/>
        <end position="446"/>
    </location>
</feature>
<evidence type="ECO:0000256" key="1">
    <source>
        <dbReference type="ARBA" id="ARBA00010164"/>
    </source>
</evidence>
<comment type="similarity">
    <text evidence="1">Belongs to the HipA Ser/Thr kinase family.</text>
</comment>
<reference evidence="6" key="1">
    <citation type="submission" date="2018-03" db="EMBL/GenBank/DDBJ databases">
        <authorList>
            <person name="Nunes O.C."/>
            <person name="Lopes A.R."/>
            <person name="Froufe H."/>
            <person name="Munoz-Merida A."/>
            <person name="Barroso C."/>
            <person name="Egas C."/>
        </authorList>
    </citation>
    <scope>NUCLEOTIDE SEQUENCE</scope>
    <source>
        <strain evidence="6">ON4</strain>
    </source>
</reference>
<feature type="domain" description="HipA-like C-terminal" evidence="5">
    <location>
        <begin position="176"/>
        <end position="357"/>
    </location>
</feature>
<dbReference type="EMBL" id="PXVD01000018">
    <property type="protein sequence ID" value="MDJ1371943.1"/>
    <property type="molecule type" value="Genomic_DNA"/>
</dbReference>
<comment type="caution">
    <text evidence="6">The sequence shown here is derived from an EMBL/GenBank/DDBJ whole genome shotgun (WGS) entry which is preliminary data.</text>
</comment>
<organism evidence="6 7">
    <name type="scientific">Gulosibacter molinativorax</name>
    <dbReference type="NCBI Taxonomy" id="256821"/>
    <lineage>
        <taxon>Bacteria</taxon>
        <taxon>Bacillati</taxon>
        <taxon>Actinomycetota</taxon>
        <taxon>Actinomycetes</taxon>
        <taxon>Micrococcales</taxon>
        <taxon>Microbacteriaceae</taxon>
        <taxon>Gulosibacter</taxon>
    </lineage>
</organism>
<evidence type="ECO:0000259" key="5">
    <source>
        <dbReference type="Pfam" id="PF07804"/>
    </source>
</evidence>
<accession>A0ABT7C9S1</accession>
<gene>
    <name evidence="6" type="ORF">C7K25_11290</name>
</gene>
<evidence type="ECO:0000313" key="6">
    <source>
        <dbReference type="EMBL" id="MDJ1371943.1"/>
    </source>
</evidence>
<evidence type="ECO:0000256" key="2">
    <source>
        <dbReference type="ARBA" id="ARBA00022679"/>
    </source>
</evidence>
<keyword evidence="3" id="KW-0418">Kinase</keyword>
<reference evidence="6" key="2">
    <citation type="journal article" date="2022" name="Sci. Rep.">
        <title>In silico prediction of the enzymes involved in the degradation of the herbicide molinate by Gulosibacter molinativorax ON4T.</title>
        <authorList>
            <person name="Lopes A.R."/>
            <person name="Bunin E."/>
            <person name="Viana A.T."/>
            <person name="Froufe H."/>
            <person name="Munoz-Merida A."/>
            <person name="Pinho D."/>
            <person name="Figueiredo J."/>
            <person name="Barroso C."/>
            <person name="Vaz-Moreira I."/>
            <person name="Bellanger X."/>
            <person name="Egas C."/>
            <person name="Nunes O.C."/>
        </authorList>
    </citation>
    <scope>NUCLEOTIDE SEQUENCE</scope>
    <source>
        <strain evidence="6">ON4</strain>
    </source>
</reference>
<dbReference type="InterPro" id="IPR052028">
    <property type="entry name" value="HipA_Ser/Thr_kinase"/>
</dbReference>
<evidence type="ECO:0000313" key="7">
    <source>
        <dbReference type="Proteomes" id="UP001170379"/>
    </source>
</evidence>
<evidence type="ECO:0000256" key="4">
    <source>
        <dbReference type="SAM" id="MobiDB-lite"/>
    </source>
</evidence>
<dbReference type="Proteomes" id="UP001170379">
    <property type="component" value="Unassembled WGS sequence"/>
</dbReference>
<dbReference type="InterPro" id="IPR012893">
    <property type="entry name" value="HipA-like_C"/>
</dbReference>
<keyword evidence="2" id="KW-0808">Transferase</keyword>
<keyword evidence="7" id="KW-1185">Reference proteome</keyword>